<dbReference type="Proteomes" id="UP000288102">
    <property type="component" value="Unassembled WGS sequence"/>
</dbReference>
<name>A0A434A2P1_9FLAO</name>
<sequence>MSDFAEKLSVLSDQERIASSSKFRWIGYTQSDEILKKMEFLKNYPTSLRMPNILLVSDSNNGKTRILDRFEKLNKSYINDINGELHIPTLYVEAPVEPDERRLYNLILEALFAPINASERIEIRQSRVIHLLKKTNVKLLMIDEIHHVLAGTMNKQRTFLNIIKSLSNNTKISIVCAGTKAAFNAINTDTQLINRFEPYILDNWVYNNEYSKLLKSFEQILPLKKKSDLTESNISKQILFKSEGLIGEISKILELSSILAINSGHEKIDLEILNGIRFTVPSKRNREDSILR</sequence>
<gene>
    <name evidence="1" type="ORF">D0817_20910</name>
</gene>
<dbReference type="InterPro" id="IPR027417">
    <property type="entry name" value="P-loop_NTPase"/>
</dbReference>
<dbReference type="AlphaFoldDB" id="A0A434A2P1"/>
<reference evidence="2" key="1">
    <citation type="journal article" date="2019" name="Syst. Appl. Microbiol.">
        <title>Flavobacterium circumlabens sp. nov. and Flavobacterium cupreum sp. nov., two psychrotrophic species isolated from Antarctic environmental samples.</title>
        <authorList>
            <person name="Kralova S."/>
            <person name="Busse H.-J."/>
            <person name="Svec P."/>
            <person name="Maslanova I."/>
            <person name="Stankova E."/>
            <person name="Bartak M."/>
            <person name="Sedlacek I."/>
        </authorList>
    </citation>
    <scope>NUCLEOTIDE SEQUENCE [LARGE SCALE GENOMIC DNA]</scope>
    <source>
        <strain evidence="2">CCM 8825</strain>
    </source>
</reference>
<dbReference type="SUPFAM" id="SSF52540">
    <property type="entry name" value="P-loop containing nucleoside triphosphate hydrolases"/>
    <property type="match status" value="1"/>
</dbReference>
<dbReference type="Gene3D" id="3.40.50.300">
    <property type="entry name" value="P-loop containing nucleotide triphosphate hydrolases"/>
    <property type="match status" value="1"/>
</dbReference>
<accession>A0A434A2P1</accession>
<evidence type="ECO:0000313" key="1">
    <source>
        <dbReference type="EMBL" id="RUT68587.1"/>
    </source>
</evidence>
<protein>
    <submittedName>
        <fullName evidence="1">AAA family ATPase</fullName>
    </submittedName>
</protein>
<dbReference type="InterPro" id="IPR008868">
    <property type="entry name" value="TniB"/>
</dbReference>
<evidence type="ECO:0000313" key="2">
    <source>
        <dbReference type="Proteomes" id="UP000288102"/>
    </source>
</evidence>
<dbReference type="EMBL" id="QWDM01000016">
    <property type="protein sequence ID" value="RUT68587.1"/>
    <property type="molecule type" value="Genomic_DNA"/>
</dbReference>
<organism evidence="1 2">
    <name type="scientific">Flavobacterium cupreum</name>
    <dbReference type="NCBI Taxonomy" id="2133766"/>
    <lineage>
        <taxon>Bacteria</taxon>
        <taxon>Pseudomonadati</taxon>
        <taxon>Bacteroidota</taxon>
        <taxon>Flavobacteriia</taxon>
        <taxon>Flavobacteriales</taxon>
        <taxon>Flavobacteriaceae</taxon>
        <taxon>Flavobacterium</taxon>
    </lineage>
</organism>
<dbReference type="OrthoDB" id="14765at2"/>
<dbReference type="RefSeq" id="WP_127340249.1">
    <property type="nucleotide sequence ID" value="NZ_QWDM01000016.1"/>
</dbReference>
<keyword evidence="2" id="KW-1185">Reference proteome</keyword>
<proteinExistence type="predicted"/>
<comment type="caution">
    <text evidence="1">The sequence shown here is derived from an EMBL/GenBank/DDBJ whole genome shotgun (WGS) entry which is preliminary data.</text>
</comment>
<dbReference type="Pfam" id="PF05621">
    <property type="entry name" value="TniB"/>
    <property type="match status" value="1"/>
</dbReference>